<feature type="domain" description="Aminoglycoside phosphotransferase" evidence="1">
    <location>
        <begin position="24"/>
        <end position="222"/>
    </location>
</feature>
<keyword evidence="3" id="KW-1185">Reference proteome</keyword>
<protein>
    <recommendedName>
        <fullName evidence="1">Aminoglycoside phosphotransferase domain-containing protein</fullName>
    </recommendedName>
</protein>
<dbReference type="Proteomes" id="UP000245202">
    <property type="component" value="Unassembled WGS sequence"/>
</dbReference>
<dbReference type="InterPro" id="IPR011009">
    <property type="entry name" value="Kinase-like_dom_sf"/>
</dbReference>
<dbReference type="SUPFAM" id="SSF56112">
    <property type="entry name" value="Protein kinase-like (PK-like)"/>
    <property type="match status" value="1"/>
</dbReference>
<dbReference type="AlphaFoldDB" id="A0A2R5F0M8"/>
<evidence type="ECO:0000313" key="2">
    <source>
        <dbReference type="EMBL" id="GBG09191.1"/>
    </source>
</evidence>
<name>A0A2R5F0M8_9BACL</name>
<dbReference type="EMBL" id="BDQX01000196">
    <property type="protein sequence ID" value="GBG09191.1"/>
    <property type="molecule type" value="Genomic_DNA"/>
</dbReference>
<evidence type="ECO:0000259" key="1">
    <source>
        <dbReference type="Pfam" id="PF01636"/>
    </source>
</evidence>
<evidence type="ECO:0000313" key="3">
    <source>
        <dbReference type="Proteomes" id="UP000245202"/>
    </source>
</evidence>
<organism evidence="2 3">
    <name type="scientific">Paenibacillus agaridevorans</name>
    <dbReference type="NCBI Taxonomy" id="171404"/>
    <lineage>
        <taxon>Bacteria</taxon>
        <taxon>Bacillati</taxon>
        <taxon>Bacillota</taxon>
        <taxon>Bacilli</taxon>
        <taxon>Bacillales</taxon>
        <taxon>Paenibacillaceae</taxon>
        <taxon>Paenibacillus</taxon>
    </lineage>
</organism>
<sequence>MQWAARNEEIEELIHQGESVTVHEMAQGFEAEVKELRSANASFVWKVWNKQSKPRVDVQYHLLQILAERGIAVSRPLGWGKDADCNPVLLTTFDGTSIRKANPKKVTELAKLLSAIHRIGIETEIDSFLPSYEFKSYFFAEADQYEPIDQALHAILPQAGLRRDAIIHGDYHLNNIVENGERLTVIDWTNVQRGDARYDFAWSLVLMRIYLSERNAALFRSAYLEENPMEQEELKAFEALGILRWLFLMKRGGTFRKADTIKRVKGLIQDNGWLDPSLL</sequence>
<reference evidence="2 3" key="1">
    <citation type="submission" date="2017-08" db="EMBL/GenBank/DDBJ databases">
        <title>Substantial Increase in Enzyme Production by Combined Drug-Resistance Mutations in Paenibacillus agaridevorans.</title>
        <authorList>
            <person name="Tanaka Y."/>
            <person name="Funane K."/>
            <person name="Hosaka T."/>
            <person name="Shiwa Y."/>
            <person name="Fujita N."/>
            <person name="Miyazaki T."/>
            <person name="Yoshikawa H."/>
            <person name="Murakami K."/>
            <person name="Kasahara K."/>
            <person name="Inaoka T."/>
            <person name="Hiraga Y."/>
            <person name="Ochi K."/>
        </authorList>
    </citation>
    <scope>NUCLEOTIDE SEQUENCE [LARGE SCALE GENOMIC DNA]</scope>
    <source>
        <strain evidence="2 3">T-3040</strain>
    </source>
</reference>
<proteinExistence type="predicted"/>
<comment type="caution">
    <text evidence="2">The sequence shown here is derived from an EMBL/GenBank/DDBJ whole genome shotgun (WGS) entry which is preliminary data.</text>
</comment>
<accession>A0A2R5F0M8</accession>
<gene>
    <name evidence="2" type="ORF">PAT3040_03831</name>
</gene>
<dbReference type="InterPro" id="IPR002575">
    <property type="entry name" value="Aminoglycoside_PTrfase"/>
</dbReference>
<dbReference type="Pfam" id="PF01636">
    <property type="entry name" value="APH"/>
    <property type="match status" value="1"/>
</dbReference>
<dbReference type="Gene3D" id="3.90.1200.10">
    <property type="match status" value="1"/>
</dbReference>